<dbReference type="EMBL" id="BAABGX010000001">
    <property type="protein sequence ID" value="GAA4300449.1"/>
    <property type="molecule type" value="Genomic_DNA"/>
</dbReference>
<proteinExistence type="predicted"/>
<keyword evidence="2" id="KW-1185">Reference proteome</keyword>
<accession>A0ABP8FCN7</accession>
<gene>
    <name evidence="1" type="ORF">GCM10023183_10670</name>
</gene>
<sequence length="85" mass="10082">MIGIQLITMLVWWYLCYLRVFKISTQHAIALHEVERAKRTQRPSDKAPILTLYLKNKQKRELILMPTSIDPFSDWLTRQGILVQN</sequence>
<protein>
    <submittedName>
        <fullName evidence="1">Uncharacterized protein</fullName>
    </submittedName>
</protein>
<comment type="caution">
    <text evidence="1">The sequence shown here is derived from an EMBL/GenBank/DDBJ whole genome shotgun (WGS) entry which is preliminary data.</text>
</comment>
<organism evidence="1 2">
    <name type="scientific">Nibribacter koreensis</name>
    <dbReference type="NCBI Taxonomy" id="1084519"/>
    <lineage>
        <taxon>Bacteria</taxon>
        <taxon>Pseudomonadati</taxon>
        <taxon>Bacteroidota</taxon>
        <taxon>Cytophagia</taxon>
        <taxon>Cytophagales</taxon>
        <taxon>Hymenobacteraceae</taxon>
        <taxon>Nibribacter</taxon>
    </lineage>
</organism>
<name>A0ABP8FCN7_9BACT</name>
<evidence type="ECO:0000313" key="2">
    <source>
        <dbReference type="Proteomes" id="UP001501844"/>
    </source>
</evidence>
<evidence type="ECO:0000313" key="1">
    <source>
        <dbReference type="EMBL" id="GAA4300449.1"/>
    </source>
</evidence>
<dbReference type="Proteomes" id="UP001501844">
    <property type="component" value="Unassembled WGS sequence"/>
</dbReference>
<reference evidence="2" key="1">
    <citation type="journal article" date="2019" name="Int. J. Syst. Evol. Microbiol.">
        <title>The Global Catalogue of Microorganisms (GCM) 10K type strain sequencing project: providing services to taxonomists for standard genome sequencing and annotation.</title>
        <authorList>
            <consortium name="The Broad Institute Genomics Platform"/>
            <consortium name="The Broad Institute Genome Sequencing Center for Infectious Disease"/>
            <person name="Wu L."/>
            <person name="Ma J."/>
        </authorList>
    </citation>
    <scope>NUCLEOTIDE SEQUENCE [LARGE SCALE GENOMIC DNA]</scope>
    <source>
        <strain evidence="2">JCM 17917</strain>
    </source>
</reference>